<dbReference type="AlphaFoldDB" id="A0A0C9WD72"/>
<accession>A0A0C9WD72</accession>
<keyword evidence="2" id="KW-1185">Reference proteome</keyword>
<sequence length="53" mass="5909">MYRQATNLCMTMISEFPIVYGITKTKTLRLWESGWKSKRLGWGAGIVTGGGNV</sequence>
<name>A0A0C9WD72_9AGAM</name>
<gene>
    <name evidence="1" type="ORF">HYDPIDRAFT_114688</name>
</gene>
<dbReference type="EMBL" id="KN839856">
    <property type="protein sequence ID" value="KIJ62217.1"/>
    <property type="molecule type" value="Genomic_DNA"/>
</dbReference>
<evidence type="ECO:0000313" key="1">
    <source>
        <dbReference type="EMBL" id="KIJ62217.1"/>
    </source>
</evidence>
<dbReference type="Proteomes" id="UP000053820">
    <property type="component" value="Unassembled WGS sequence"/>
</dbReference>
<reference evidence="1 2" key="1">
    <citation type="submission" date="2014-04" db="EMBL/GenBank/DDBJ databases">
        <title>Evolutionary Origins and Diversification of the Mycorrhizal Mutualists.</title>
        <authorList>
            <consortium name="DOE Joint Genome Institute"/>
            <consortium name="Mycorrhizal Genomics Consortium"/>
            <person name="Kohler A."/>
            <person name="Kuo A."/>
            <person name="Nagy L.G."/>
            <person name="Floudas D."/>
            <person name="Copeland A."/>
            <person name="Barry K.W."/>
            <person name="Cichocki N."/>
            <person name="Veneault-Fourrey C."/>
            <person name="LaButti K."/>
            <person name="Lindquist E.A."/>
            <person name="Lipzen A."/>
            <person name="Lundell T."/>
            <person name="Morin E."/>
            <person name="Murat C."/>
            <person name="Riley R."/>
            <person name="Ohm R."/>
            <person name="Sun H."/>
            <person name="Tunlid A."/>
            <person name="Henrissat B."/>
            <person name="Grigoriev I.V."/>
            <person name="Hibbett D.S."/>
            <person name="Martin F."/>
        </authorList>
    </citation>
    <scope>NUCLEOTIDE SEQUENCE [LARGE SCALE GENOMIC DNA]</scope>
    <source>
        <strain evidence="1 2">MD-312</strain>
    </source>
</reference>
<dbReference type="HOGENOM" id="CLU_3068966_0_0_1"/>
<evidence type="ECO:0000313" key="2">
    <source>
        <dbReference type="Proteomes" id="UP000053820"/>
    </source>
</evidence>
<protein>
    <submittedName>
        <fullName evidence="1">Uncharacterized protein</fullName>
    </submittedName>
</protein>
<organism evidence="1 2">
    <name type="scientific">Hydnomerulius pinastri MD-312</name>
    <dbReference type="NCBI Taxonomy" id="994086"/>
    <lineage>
        <taxon>Eukaryota</taxon>
        <taxon>Fungi</taxon>
        <taxon>Dikarya</taxon>
        <taxon>Basidiomycota</taxon>
        <taxon>Agaricomycotina</taxon>
        <taxon>Agaricomycetes</taxon>
        <taxon>Agaricomycetidae</taxon>
        <taxon>Boletales</taxon>
        <taxon>Boletales incertae sedis</taxon>
        <taxon>Leucogyrophana</taxon>
    </lineage>
</organism>
<proteinExistence type="predicted"/>